<evidence type="ECO:0000259" key="1">
    <source>
        <dbReference type="Pfam" id="PF10979"/>
    </source>
</evidence>
<dbReference type="InterPro" id="IPR055592">
    <property type="entry name" value="DUF7168"/>
</dbReference>
<dbReference type="Proteomes" id="UP001253193">
    <property type="component" value="Unassembled WGS sequence"/>
</dbReference>
<dbReference type="Pfam" id="PF10979">
    <property type="entry name" value="DUF2786"/>
    <property type="match status" value="1"/>
</dbReference>
<evidence type="ECO:0000313" key="4">
    <source>
        <dbReference type="Proteomes" id="UP001253193"/>
    </source>
</evidence>
<dbReference type="AlphaFoldDB" id="A0AAW8Q165"/>
<dbReference type="Pfam" id="PF23771">
    <property type="entry name" value="DUF7168"/>
    <property type="match status" value="1"/>
</dbReference>
<feature type="domain" description="DUF2786" evidence="1">
    <location>
        <begin position="4"/>
        <end position="42"/>
    </location>
</feature>
<comment type="caution">
    <text evidence="3">The sequence shown here is derived from an EMBL/GenBank/DDBJ whole genome shotgun (WGS) entry which is preliminary data.</text>
</comment>
<dbReference type="EMBL" id="JAUHGG010000003">
    <property type="protein sequence ID" value="MDS1821404.1"/>
    <property type="molecule type" value="Genomic_DNA"/>
</dbReference>
<reference evidence="3" key="1">
    <citation type="submission" date="2023-06" db="EMBL/GenBank/DDBJ databases">
        <title>Genomic Diversity of Vibrio spp. and Metagenomic Analysis of Pathogens in Florida Gulf Coastal Waters Following Hurricane Ian.</title>
        <authorList>
            <person name="Brumfield K.D."/>
        </authorList>
    </citation>
    <scope>NUCLEOTIDE SEQUENCE</scope>
    <source>
        <strain evidence="3">WBS2B-138</strain>
    </source>
</reference>
<dbReference type="PIRSF" id="PIRSF028111">
    <property type="entry name" value="UCP028111"/>
    <property type="match status" value="1"/>
</dbReference>
<evidence type="ECO:0000313" key="3">
    <source>
        <dbReference type="EMBL" id="MDS1821404.1"/>
    </source>
</evidence>
<feature type="domain" description="DUF7168" evidence="2">
    <location>
        <begin position="56"/>
        <end position="166"/>
    </location>
</feature>
<dbReference type="RefSeq" id="WP_311020290.1">
    <property type="nucleotide sequence ID" value="NZ_JAUHGG010000003.1"/>
</dbReference>
<gene>
    <name evidence="3" type="ORF">QX249_12100</name>
</gene>
<proteinExistence type="predicted"/>
<accession>A0AAW8Q165</accession>
<dbReference type="InterPro" id="IPR016868">
    <property type="entry name" value="Phage_B3_Orf5"/>
</dbReference>
<dbReference type="InterPro" id="IPR024498">
    <property type="entry name" value="DUF2786"/>
</dbReference>
<name>A0AAW8Q165_VIBPH</name>
<protein>
    <submittedName>
        <fullName evidence="3">DUF2786 domain-containing protein</fullName>
    </submittedName>
</protein>
<sequence>MNEKYLRKIKKCLDLASSSNPHEAATALQKAKMYMQKYGLSEDDIEFISLGKTQSSEPIPSAMPKYISNLIFKIGQLYQSSGFSHREAGKKQKCYAIFVGSKSNSALAAYTFDVVYRLLKKARREYSSSLDSDRKAWKNRMVKIFCESWVYKVCENLEIDNLPEETSKKHNEFLTKALDTEIHNKRSRKVKEDITLDDILAAKAGRDSAEDVSLLTPMEGTETLKITHEGSKY</sequence>
<evidence type="ECO:0000259" key="2">
    <source>
        <dbReference type="Pfam" id="PF23771"/>
    </source>
</evidence>
<organism evidence="3 4">
    <name type="scientific">Vibrio parahaemolyticus</name>
    <dbReference type="NCBI Taxonomy" id="670"/>
    <lineage>
        <taxon>Bacteria</taxon>
        <taxon>Pseudomonadati</taxon>
        <taxon>Pseudomonadota</taxon>
        <taxon>Gammaproteobacteria</taxon>
        <taxon>Vibrionales</taxon>
        <taxon>Vibrionaceae</taxon>
        <taxon>Vibrio</taxon>
    </lineage>
</organism>